<dbReference type="SUPFAM" id="SSF51905">
    <property type="entry name" value="FAD/NAD(P)-binding domain"/>
    <property type="match status" value="1"/>
</dbReference>
<dbReference type="Gene3D" id="3.50.50.60">
    <property type="entry name" value="FAD/NAD(P)-binding domain"/>
    <property type="match status" value="1"/>
</dbReference>
<dbReference type="Proteomes" id="UP000653305">
    <property type="component" value="Unassembled WGS sequence"/>
</dbReference>
<dbReference type="InterPro" id="IPR009057">
    <property type="entry name" value="Homeodomain-like_sf"/>
</dbReference>
<dbReference type="PROSITE" id="PS50934">
    <property type="entry name" value="SWIRM"/>
    <property type="match status" value="1"/>
</dbReference>
<dbReference type="OrthoDB" id="2219495at2759"/>
<sequence>MDPSNENPCLDISNQLNNSRRFAIHVLNSSSPTTSAVQNPHPYPHFRINPGSLANSVQGDFRSSPIPKGKKSGRPVWRRNQVQNLYCPSSNNDLNSGWVLSSPSSSGKVNEAQMQKSTDLISKKRGSSSKSGNSAKKTVAGVSDEIIVINKEVTVEASIALNVGFPSDWLIDEEINYGVVSKVGGIEQINYVLIRNHIIRKWRENVSKWVTKEMFVDIVPKHCGALLDTAYGFLVSHGYINFGVAPAIKDRILVEPRQQNVIVVGAGLAGLAAARQLMAFGFKVTVLEGKSRAGGRVYTKNWLGDNKIVAVDLGGSMLTGILGNPLGILARQLSLTLHTVRDKCSLYRVDGTPVDPNSDKRVWSSFNELLEKLNEVRQSMGEGSQYVSLESALETYQEAFNEEETNLFNWHVANLEFANASLVSMLSLAFWDQDDLFDMEGDHCFLHGGNGRLVEALAENLNIHYGKTVEAIHYGSDGVQVTVGRGQIYEGDMVLCTVPLGVLKSQTIRFSPELPQRKLDAIRRLGFGLLNKVALLFPHAFWRRDCDSFGRLSNHPSHRGEFFLFYNYANVAGGPVLIALVAGEAAYRFENEDPTTSVNKVLRILKGIYEPQGIKVPDPLQTHCTRWGSDPLSRGSYSNVAVGASGDDYDILAENVGNGRLFFAGEATSKRYPASMHGALLSGFREAAYMSRYASDRASGLTVKKKPSEKKENARVSVLSDLFKQPDEEQGRVALLYGRKRADSRAILRVTFGKNRNKTGQQYPDDLLLEQLQSNLNQQKEFYMYRIISKKLALELTELRGGEDAWVKFLIEKPRVKLLGGNGLLGRSADSVIASIKAERLGSCTSSSYGGRSQPKPKRRKAIIGQLKYKRVRASRKLLG</sequence>
<comment type="caution">
    <text evidence="5">The sequence shown here is derived from an EMBL/GenBank/DDBJ whole genome shotgun (WGS) entry which is preliminary data.</text>
</comment>
<feature type="domain" description="SWIRM" evidence="4">
    <location>
        <begin position="150"/>
        <end position="251"/>
    </location>
</feature>
<comment type="similarity">
    <text evidence="1">Belongs to the flavin monoamine oxidase family.</text>
</comment>
<evidence type="ECO:0000256" key="1">
    <source>
        <dbReference type="ARBA" id="ARBA00005995"/>
    </source>
</evidence>
<proteinExistence type="inferred from homology"/>
<protein>
    <submittedName>
        <fullName evidence="5">Protein flowering locus d</fullName>
    </submittedName>
</protein>
<dbReference type="GO" id="GO:0006325">
    <property type="term" value="P:chromatin organization"/>
    <property type="evidence" value="ECO:0007669"/>
    <property type="project" value="UniProtKB-KW"/>
</dbReference>
<dbReference type="InterPro" id="IPR050281">
    <property type="entry name" value="Flavin_monoamine_oxidase"/>
</dbReference>
<dbReference type="Pfam" id="PF01593">
    <property type="entry name" value="Amino_oxidase"/>
    <property type="match status" value="1"/>
</dbReference>
<accession>A0A830C5H3</accession>
<evidence type="ECO:0000259" key="4">
    <source>
        <dbReference type="PROSITE" id="PS50934"/>
    </source>
</evidence>
<evidence type="ECO:0000313" key="5">
    <source>
        <dbReference type="EMBL" id="GFP94349.1"/>
    </source>
</evidence>
<dbReference type="Gene3D" id="1.10.10.10">
    <property type="entry name" value="Winged helix-like DNA-binding domain superfamily/Winged helix DNA-binding domain"/>
    <property type="match status" value="1"/>
</dbReference>
<evidence type="ECO:0000313" key="6">
    <source>
        <dbReference type="Proteomes" id="UP000653305"/>
    </source>
</evidence>
<dbReference type="AlphaFoldDB" id="A0A830C5H3"/>
<dbReference type="InterPro" id="IPR036388">
    <property type="entry name" value="WH-like_DNA-bd_sf"/>
</dbReference>
<evidence type="ECO:0000256" key="3">
    <source>
        <dbReference type="SAM" id="MobiDB-lite"/>
    </source>
</evidence>
<keyword evidence="6" id="KW-1185">Reference proteome</keyword>
<gene>
    <name evidence="5" type="ORF">PHJA_001579400</name>
</gene>
<dbReference type="InterPro" id="IPR036188">
    <property type="entry name" value="FAD/NAD-bd_sf"/>
</dbReference>
<dbReference type="Gene3D" id="3.90.660.10">
    <property type="match status" value="1"/>
</dbReference>
<feature type="compositionally biased region" description="Basic residues" evidence="3">
    <location>
        <begin position="68"/>
        <end position="77"/>
    </location>
</feature>
<feature type="region of interest" description="Disordered" evidence="3">
    <location>
        <begin position="97"/>
        <end position="136"/>
    </location>
</feature>
<dbReference type="PANTHER" id="PTHR10742">
    <property type="entry name" value="FLAVIN MONOAMINE OXIDASE"/>
    <property type="match status" value="1"/>
</dbReference>
<dbReference type="PANTHER" id="PTHR10742:SF260">
    <property type="entry name" value="PROTEIN FLOWERING LOCUS D"/>
    <property type="match status" value="1"/>
</dbReference>
<reference evidence="5" key="1">
    <citation type="submission" date="2020-07" db="EMBL/GenBank/DDBJ databases">
        <title>Ethylene signaling mediates host invasion by parasitic plants.</title>
        <authorList>
            <person name="Yoshida S."/>
        </authorList>
    </citation>
    <scope>NUCLEOTIDE SEQUENCE</scope>
    <source>
        <strain evidence="5">Okayama</strain>
    </source>
</reference>
<dbReference type="SUPFAM" id="SSF54373">
    <property type="entry name" value="FAD-linked reductases, C-terminal domain"/>
    <property type="match status" value="1"/>
</dbReference>
<organism evidence="5 6">
    <name type="scientific">Phtheirospermum japonicum</name>
    <dbReference type="NCBI Taxonomy" id="374723"/>
    <lineage>
        <taxon>Eukaryota</taxon>
        <taxon>Viridiplantae</taxon>
        <taxon>Streptophyta</taxon>
        <taxon>Embryophyta</taxon>
        <taxon>Tracheophyta</taxon>
        <taxon>Spermatophyta</taxon>
        <taxon>Magnoliopsida</taxon>
        <taxon>eudicotyledons</taxon>
        <taxon>Gunneridae</taxon>
        <taxon>Pentapetalae</taxon>
        <taxon>asterids</taxon>
        <taxon>lamiids</taxon>
        <taxon>Lamiales</taxon>
        <taxon>Orobanchaceae</taxon>
        <taxon>Orobanchaceae incertae sedis</taxon>
        <taxon>Phtheirospermum</taxon>
    </lineage>
</organism>
<evidence type="ECO:0000256" key="2">
    <source>
        <dbReference type="ARBA" id="ARBA00022853"/>
    </source>
</evidence>
<keyword evidence="2" id="KW-0156">Chromatin regulator</keyword>
<feature type="region of interest" description="Disordered" evidence="3">
    <location>
        <begin position="51"/>
        <end position="77"/>
    </location>
</feature>
<dbReference type="GO" id="GO:0016491">
    <property type="term" value="F:oxidoreductase activity"/>
    <property type="evidence" value="ECO:0007669"/>
    <property type="project" value="InterPro"/>
</dbReference>
<name>A0A830C5H3_9LAMI</name>
<dbReference type="Pfam" id="PF04433">
    <property type="entry name" value="SWIRM"/>
    <property type="match status" value="1"/>
</dbReference>
<dbReference type="InterPro" id="IPR007526">
    <property type="entry name" value="SWIRM"/>
</dbReference>
<dbReference type="InterPro" id="IPR002937">
    <property type="entry name" value="Amino_oxidase"/>
</dbReference>
<dbReference type="SUPFAM" id="SSF46689">
    <property type="entry name" value="Homeodomain-like"/>
    <property type="match status" value="1"/>
</dbReference>
<dbReference type="EMBL" id="BMAC01000346">
    <property type="protein sequence ID" value="GFP94349.1"/>
    <property type="molecule type" value="Genomic_DNA"/>
</dbReference>